<dbReference type="Gene3D" id="2.60.200.20">
    <property type="match status" value="1"/>
</dbReference>
<reference evidence="3" key="1">
    <citation type="submission" date="2013-02" db="EMBL/GenBank/DDBJ databases">
        <authorList>
            <person name="Hughes D."/>
        </authorList>
    </citation>
    <scope>NUCLEOTIDE SEQUENCE</scope>
    <source>
        <strain>Durham</strain>
        <strain evidence="3">NC isolate 2 -- Noor lab</strain>
    </source>
</reference>
<organism evidence="2 3">
    <name type="scientific">Megaselia scalaris</name>
    <name type="common">Humpbacked fly</name>
    <name type="synonym">Phora scalaris</name>
    <dbReference type="NCBI Taxonomy" id="36166"/>
    <lineage>
        <taxon>Eukaryota</taxon>
        <taxon>Metazoa</taxon>
        <taxon>Ecdysozoa</taxon>
        <taxon>Arthropoda</taxon>
        <taxon>Hexapoda</taxon>
        <taxon>Insecta</taxon>
        <taxon>Pterygota</taxon>
        <taxon>Neoptera</taxon>
        <taxon>Endopterygota</taxon>
        <taxon>Diptera</taxon>
        <taxon>Brachycera</taxon>
        <taxon>Muscomorpha</taxon>
        <taxon>Platypezoidea</taxon>
        <taxon>Phoridae</taxon>
        <taxon>Megaseliini</taxon>
        <taxon>Megaselia</taxon>
    </lineage>
</organism>
<dbReference type="EMBL" id="CAQQ02055229">
    <property type="status" value="NOT_ANNOTATED_CDS"/>
    <property type="molecule type" value="Genomic_DNA"/>
</dbReference>
<accession>T1G9Y4</accession>
<dbReference type="Pfam" id="PF00498">
    <property type="entry name" value="FHA"/>
    <property type="match status" value="1"/>
</dbReference>
<dbReference type="InterPro" id="IPR008984">
    <property type="entry name" value="SMAD_FHA_dom_sf"/>
</dbReference>
<dbReference type="EnsemblMetazoa" id="MESCA000026-RA">
    <property type="protein sequence ID" value="MESCA000026-PA"/>
    <property type="gene ID" value="MESCA000026"/>
</dbReference>
<evidence type="ECO:0000313" key="3">
    <source>
        <dbReference type="Proteomes" id="UP000015102"/>
    </source>
</evidence>
<dbReference type="HOGENOM" id="CLU_2136302_0_0_1"/>
<sequence>MAISKITDIANPSYLRFVVQETNLEIIQIGTLFIPTYKGGSLGKEGNHDVILPDIKVSQYHLKFQYDEKSSMYKCIDLGSRNGTILNGKRMSSSSRIRACCTTRINKAAFSHS</sequence>
<dbReference type="PANTHER" id="PTHR23106">
    <property type="entry name" value="ANGIOGENIC FACTOR WITH G PATCH AND FHA DOMAINS 1"/>
    <property type="match status" value="1"/>
</dbReference>
<keyword evidence="3" id="KW-1185">Reference proteome</keyword>
<feature type="domain" description="FHA" evidence="1">
    <location>
        <begin position="40"/>
        <end position="91"/>
    </location>
</feature>
<dbReference type="InterPro" id="IPR000253">
    <property type="entry name" value="FHA_dom"/>
</dbReference>
<evidence type="ECO:0000259" key="1">
    <source>
        <dbReference type="PROSITE" id="PS50006"/>
    </source>
</evidence>
<proteinExistence type="predicted"/>
<dbReference type="PANTHER" id="PTHR23106:SF24">
    <property type="entry name" value="ANGIOGENIC FACTOR WITH G PATCH AND FHA DOMAINS 1"/>
    <property type="match status" value="1"/>
</dbReference>
<reference evidence="2" key="2">
    <citation type="submission" date="2015-06" db="UniProtKB">
        <authorList>
            <consortium name="EnsemblMetazoa"/>
        </authorList>
    </citation>
    <scope>IDENTIFICATION</scope>
</reference>
<dbReference type="PROSITE" id="PS50006">
    <property type="entry name" value="FHA_DOMAIN"/>
    <property type="match status" value="1"/>
</dbReference>
<dbReference type="SUPFAM" id="SSF49879">
    <property type="entry name" value="SMAD/FHA domain"/>
    <property type="match status" value="1"/>
</dbReference>
<dbReference type="STRING" id="36166.T1G9Y4"/>
<dbReference type="InterPro" id="IPR053027">
    <property type="entry name" value="AGGF1"/>
</dbReference>
<dbReference type="SMART" id="SM00240">
    <property type="entry name" value="FHA"/>
    <property type="match status" value="1"/>
</dbReference>
<protein>
    <recommendedName>
        <fullName evidence="1">FHA domain-containing protein</fullName>
    </recommendedName>
</protein>
<evidence type="ECO:0000313" key="2">
    <source>
        <dbReference type="EnsemblMetazoa" id="MESCA000026-PA"/>
    </source>
</evidence>
<dbReference type="Proteomes" id="UP000015102">
    <property type="component" value="Unassembled WGS sequence"/>
</dbReference>
<dbReference type="AlphaFoldDB" id="T1G9Y4"/>
<name>T1G9Y4_MEGSC</name>